<proteinExistence type="predicted"/>
<keyword evidence="2" id="KW-1185">Reference proteome</keyword>
<evidence type="ECO:0000313" key="2">
    <source>
        <dbReference type="Proteomes" id="UP001143856"/>
    </source>
</evidence>
<sequence>MNQDEQDEQDERGAAHFRDLPGYVALTFPDMEPYHRREALSDRIAPRRNRSSKKTWVEVEVDRRRVLGTPCPAYGEVTRGRRVQCEADTVGDPRKARRSTYMEASSLQESATPLGGSITNDTLASITIDPMARSGLSGRPELRRGSGVQRASAGDGEQIVGGRSEVCCTPCAVIYSIYPAITYVGT</sequence>
<dbReference type="Proteomes" id="UP001143856">
    <property type="component" value="Unassembled WGS sequence"/>
</dbReference>
<reference evidence="1" key="1">
    <citation type="submission" date="2022-10" db="EMBL/GenBank/DDBJ databases">
        <title>Genome Sequence of Xylaria curta.</title>
        <authorList>
            <person name="Buettner E."/>
        </authorList>
    </citation>
    <scope>NUCLEOTIDE SEQUENCE</scope>
    <source>
        <strain evidence="1">Babe10</strain>
    </source>
</reference>
<organism evidence="1 2">
    <name type="scientific">Xylaria curta</name>
    <dbReference type="NCBI Taxonomy" id="42375"/>
    <lineage>
        <taxon>Eukaryota</taxon>
        <taxon>Fungi</taxon>
        <taxon>Dikarya</taxon>
        <taxon>Ascomycota</taxon>
        <taxon>Pezizomycotina</taxon>
        <taxon>Sordariomycetes</taxon>
        <taxon>Xylariomycetidae</taxon>
        <taxon>Xylariales</taxon>
        <taxon>Xylariaceae</taxon>
        <taxon>Xylaria</taxon>
    </lineage>
</organism>
<protein>
    <submittedName>
        <fullName evidence="1">Uncharacterized protein</fullName>
    </submittedName>
</protein>
<gene>
    <name evidence="1" type="ORF">NUW58_g4984</name>
</gene>
<dbReference type="EMBL" id="JAPDGR010000933">
    <property type="protein sequence ID" value="KAJ2986527.1"/>
    <property type="molecule type" value="Genomic_DNA"/>
</dbReference>
<name>A0ACC1P6W1_9PEZI</name>
<accession>A0ACC1P6W1</accession>
<comment type="caution">
    <text evidence="1">The sequence shown here is derived from an EMBL/GenBank/DDBJ whole genome shotgun (WGS) entry which is preliminary data.</text>
</comment>
<evidence type="ECO:0000313" key="1">
    <source>
        <dbReference type="EMBL" id="KAJ2986527.1"/>
    </source>
</evidence>